<sequence>MTHSGSVFSETLQSITTAKLDELSKKRSSFEKKHEALEAAIAAEKDPLTRLLILSDGVKDCFNATTYRDKSQDEQPYGFRGRVIRGTTQIPKLETDLIILEKVLTQARFDSGTAPHVLPRWEAKLRQYLQTQSLKYRYATLYGELVTEWLSEENKDSLPETDVGMSGVFEEIPGAKKLQSRMEWEMSVFEPVEIDVAALKLYLGKVFGVNEEDKGGVRVAIKNLRLQVETFERDMASANPFTVDTLTWTIEGLSTSDLLDDDQRSVLKDILGNDIILNEIADVLNLRLSALNEWNWGEFVPVEQRRSVTGAHSVHLHEDLLQAILLQYIGRKWAVFFKEAFILFRKNKQAWKTLRTHIPVSFRKKLSNSLVTERGATVHTLNWKRRALHREGYFSYGLPNYLDQRIESAEGDEEAELDDVDDDDDKPPPPRKKQTVIMRAGRPQGRAKRHRKIAPSDRQDLEASIAEEIEVESEAESDDETLPKRPMLKKQRLLHLVSTEVAIAREIHGELSVFRSIFEQWNPLLPHSTILTVLRWFGVSQKWLDFFQKFLEAPLKFIDDPAAEPRVRRRGAPGYHELTDMFGEVLLFSLDFSINQVTDGGQLHRVSDDFWFWSPNQDKCVEAWQAVEAFTRVTGTSLNKKKTGCVRIGRHPDDSLLRDTRLPRGDIRWGFLKLSAETGRFEIDQALVDNQITELRSQLENKSRGSIFSWIRAWNISAINFFASNFGKPANCFGQSHVKSILATHQRIHQELFSQSHGSVAAYLKGVLQDRFGVSRDEIPDAFIYFPVELGGLGLLSPFVEPVQLKDQLGETLEEEFATLREEELEAYEKAQKTWESRRRQQEGDDESRGEVSFLSFEEYTRYREDLDYRFPGQLSDLFDKLLKCPEPENIEPEQVIYGALNALSGEQNLRGITTQWYNMEPYWRWITAAYGPDLVKKFDGLRIVDPSLLPIGMVSLFKDKRVKWNG</sequence>
<dbReference type="PANTHER" id="PTHR37015:SF2">
    <property type="entry name" value="REVERSE TRANSCRIPTASE DOMAIN-CONTAINING PROTEIN"/>
    <property type="match status" value="1"/>
</dbReference>
<dbReference type="EMBL" id="ML975152">
    <property type="protein sequence ID" value="KAF1815154.1"/>
    <property type="molecule type" value="Genomic_DNA"/>
</dbReference>
<accession>A0A6G1GAV1</accession>
<organism evidence="2">
    <name type="scientific">Eremomyces bilateralis CBS 781.70</name>
    <dbReference type="NCBI Taxonomy" id="1392243"/>
    <lineage>
        <taxon>Eukaryota</taxon>
        <taxon>Fungi</taxon>
        <taxon>Dikarya</taxon>
        <taxon>Ascomycota</taxon>
        <taxon>Pezizomycotina</taxon>
        <taxon>Dothideomycetes</taxon>
        <taxon>Dothideomycetes incertae sedis</taxon>
        <taxon>Eremomycetales</taxon>
        <taxon>Eremomycetaceae</taxon>
        <taxon>Eremomyces</taxon>
    </lineage>
</organism>
<dbReference type="RefSeq" id="XP_033536785.1">
    <property type="nucleotide sequence ID" value="XM_033682462.1"/>
</dbReference>
<dbReference type="AlphaFoldDB" id="A0A6G1GAV1"/>
<protein>
    <recommendedName>
        <fullName evidence="5">Reverse transcriptase domain-containing protein</fullName>
    </recommendedName>
</protein>
<dbReference type="Proteomes" id="UP000504638">
    <property type="component" value="Unplaced"/>
</dbReference>
<proteinExistence type="predicted"/>
<evidence type="ECO:0000313" key="2">
    <source>
        <dbReference type="EMBL" id="KAF1815154.1"/>
    </source>
</evidence>
<feature type="region of interest" description="Disordered" evidence="1">
    <location>
        <begin position="412"/>
        <end position="459"/>
    </location>
</feature>
<feature type="compositionally biased region" description="Acidic residues" evidence="1">
    <location>
        <begin position="412"/>
        <end position="425"/>
    </location>
</feature>
<evidence type="ECO:0000313" key="3">
    <source>
        <dbReference type="Proteomes" id="UP000504638"/>
    </source>
</evidence>
<evidence type="ECO:0000313" key="4">
    <source>
        <dbReference type="RefSeq" id="XP_033536785.1"/>
    </source>
</evidence>
<dbReference type="PANTHER" id="PTHR37015">
    <property type="entry name" value="REVERSE TRANSCRIPTASE DOMAIN-CONTAINING PROTEIN"/>
    <property type="match status" value="1"/>
</dbReference>
<keyword evidence="3" id="KW-1185">Reference proteome</keyword>
<gene>
    <name evidence="2 4" type="ORF">P152DRAFT_506011</name>
</gene>
<dbReference type="OrthoDB" id="74545at2759"/>
<name>A0A6G1GAV1_9PEZI</name>
<reference evidence="4" key="2">
    <citation type="submission" date="2020-04" db="EMBL/GenBank/DDBJ databases">
        <authorList>
            <consortium name="NCBI Genome Project"/>
        </authorList>
    </citation>
    <scope>NUCLEOTIDE SEQUENCE</scope>
    <source>
        <strain evidence="4">CBS 781.70</strain>
    </source>
</reference>
<evidence type="ECO:0008006" key="5">
    <source>
        <dbReference type="Google" id="ProtNLM"/>
    </source>
</evidence>
<reference evidence="4" key="3">
    <citation type="submission" date="2025-04" db="UniProtKB">
        <authorList>
            <consortium name="RefSeq"/>
        </authorList>
    </citation>
    <scope>IDENTIFICATION</scope>
    <source>
        <strain evidence="4">CBS 781.70</strain>
    </source>
</reference>
<evidence type="ECO:0000256" key="1">
    <source>
        <dbReference type="SAM" id="MobiDB-lite"/>
    </source>
</evidence>
<reference evidence="2 4" key="1">
    <citation type="submission" date="2020-01" db="EMBL/GenBank/DDBJ databases">
        <authorList>
            <consortium name="DOE Joint Genome Institute"/>
            <person name="Haridas S."/>
            <person name="Albert R."/>
            <person name="Binder M."/>
            <person name="Bloem J."/>
            <person name="Labutti K."/>
            <person name="Salamov A."/>
            <person name="Andreopoulos B."/>
            <person name="Baker S.E."/>
            <person name="Barry K."/>
            <person name="Bills G."/>
            <person name="Bluhm B.H."/>
            <person name="Cannon C."/>
            <person name="Castanera R."/>
            <person name="Culley D.E."/>
            <person name="Daum C."/>
            <person name="Ezra D."/>
            <person name="Gonzalez J.B."/>
            <person name="Henrissat B."/>
            <person name="Kuo A."/>
            <person name="Liang C."/>
            <person name="Lipzen A."/>
            <person name="Lutzoni F."/>
            <person name="Magnuson J."/>
            <person name="Mondo S."/>
            <person name="Nolan M."/>
            <person name="Ohm R."/>
            <person name="Pangilinan J."/>
            <person name="Park H.-J."/>
            <person name="Ramirez L."/>
            <person name="Alfaro M."/>
            <person name="Sun H."/>
            <person name="Tritt A."/>
            <person name="Yoshinaga Y."/>
            <person name="Zwiers L.-H."/>
            <person name="Turgeon B.G."/>
            <person name="Goodwin S.B."/>
            <person name="Spatafora J.W."/>
            <person name="Crous P.W."/>
            <person name="Grigoriev I.V."/>
        </authorList>
    </citation>
    <scope>NUCLEOTIDE SEQUENCE</scope>
    <source>
        <strain evidence="2 4">CBS 781.70</strain>
    </source>
</reference>
<dbReference type="GeneID" id="54423032"/>